<dbReference type="PANTHER" id="PTHR30294:SF29">
    <property type="entry name" value="MULTIDRUG ABC TRANSPORTER PERMEASE YBHS-RELATED"/>
    <property type="match status" value="1"/>
</dbReference>
<keyword evidence="2" id="KW-1003">Cell membrane</keyword>
<dbReference type="NCBIfam" id="TIGR03518">
    <property type="entry name" value="ABC_perm_GldF"/>
    <property type="match status" value="1"/>
</dbReference>
<dbReference type="Pfam" id="PF12698">
    <property type="entry name" value="ABC2_membrane_3"/>
    <property type="match status" value="1"/>
</dbReference>
<keyword evidence="5 6" id="KW-0472">Membrane</keyword>
<evidence type="ECO:0000256" key="5">
    <source>
        <dbReference type="ARBA" id="ARBA00023136"/>
    </source>
</evidence>
<keyword evidence="3 6" id="KW-0812">Transmembrane</keyword>
<feature type="transmembrane region" description="Helical" evidence="6">
    <location>
        <begin position="138"/>
        <end position="157"/>
    </location>
</feature>
<feature type="transmembrane region" description="Helical" evidence="6">
    <location>
        <begin position="12"/>
        <end position="35"/>
    </location>
</feature>
<name>A0ABP8LKY6_9BACT</name>
<reference evidence="9" key="1">
    <citation type="journal article" date="2019" name="Int. J. Syst. Evol. Microbiol.">
        <title>The Global Catalogue of Microorganisms (GCM) 10K type strain sequencing project: providing services to taxonomists for standard genome sequencing and annotation.</title>
        <authorList>
            <consortium name="The Broad Institute Genomics Platform"/>
            <consortium name="The Broad Institute Genome Sequencing Center for Infectious Disease"/>
            <person name="Wu L."/>
            <person name="Ma J."/>
        </authorList>
    </citation>
    <scope>NUCLEOTIDE SEQUENCE [LARGE SCALE GENOMIC DNA]</scope>
    <source>
        <strain evidence="9">JCM 17926</strain>
    </source>
</reference>
<dbReference type="EMBL" id="BAABHC010000007">
    <property type="protein sequence ID" value="GAA4430820.1"/>
    <property type="molecule type" value="Genomic_DNA"/>
</dbReference>
<dbReference type="InterPro" id="IPR013525">
    <property type="entry name" value="ABC2_TM"/>
</dbReference>
<sequence length="242" mass="26831">MLSILKKEFNGFLNSLIAYIVITVFLVAIGMFMWVFPESSVLEYGFADLQTLFNMAPWLFLFLIPAITMRTFAEEKREGTIELLLTKPLTDLELVLGKYFAALLLALFALVPTLLYYYSVYALGSPQGNIDSAAVVGSYIGLVFLAGVFTAIGVFASSVSDNQIISFVVAVFLCYIIFTGFDLISSIPFWGSSSYLISQLGISYHYAAISKGLIDSRDVLYFLSVIAVMILATKLVLESRKW</sequence>
<evidence type="ECO:0000259" key="7">
    <source>
        <dbReference type="Pfam" id="PF12698"/>
    </source>
</evidence>
<evidence type="ECO:0000256" key="2">
    <source>
        <dbReference type="ARBA" id="ARBA00022475"/>
    </source>
</evidence>
<evidence type="ECO:0000256" key="3">
    <source>
        <dbReference type="ARBA" id="ARBA00022692"/>
    </source>
</evidence>
<feature type="transmembrane region" description="Helical" evidence="6">
    <location>
        <begin position="94"/>
        <end position="118"/>
    </location>
</feature>
<feature type="transmembrane region" description="Helical" evidence="6">
    <location>
        <begin position="219"/>
        <end position="237"/>
    </location>
</feature>
<comment type="subcellular location">
    <subcellularLocation>
        <location evidence="1">Cell membrane</location>
        <topology evidence="1">Multi-pass membrane protein</topology>
    </subcellularLocation>
</comment>
<protein>
    <submittedName>
        <fullName evidence="8">Gliding motility-associated ABC transporter permease subunit GldF</fullName>
    </submittedName>
</protein>
<organism evidence="8 9">
    <name type="scientific">Pontibacter saemangeumensis</name>
    <dbReference type="NCBI Taxonomy" id="1084525"/>
    <lineage>
        <taxon>Bacteria</taxon>
        <taxon>Pseudomonadati</taxon>
        <taxon>Bacteroidota</taxon>
        <taxon>Cytophagia</taxon>
        <taxon>Cytophagales</taxon>
        <taxon>Hymenobacteraceae</taxon>
        <taxon>Pontibacter</taxon>
    </lineage>
</organism>
<proteinExistence type="predicted"/>
<keyword evidence="9" id="KW-1185">Reference proteome</keyword>
<dbReference type="PANTHER" id="PTHR30294">
    <property type="entry name" value="MEMBRANE COMPONENT OF ABC TRANSPORTER YHHJ-RELATED"/>
    <property type="match status" value="1"/>
</dbReference>
<evidence type="ECO:0000256" key="6">
    <source>
        <dbReference type="SAM" id="Phobius"/>
    </source>
</evidence>
<gene>
    <name evidence="8" type="primary">gldF</name>
    <name evidence="8" type="ORF">GCM10023188_17860</name>
</gene>
<feature type="transmembrane region" description="Helical" evidence="6">
    <location>
        <begin position="55"/>
        <end position="73"/>
    </location>
</feature>
<evidence type="ECO:0000256" key="4">
    <source>
        <dbReference type="ARBA" id="ARBA00022989"/>
    </source>
</evidence>
<accession>A0ABP8LKY6</accession>
<feature type="transmembrane region" description="Helical" evidence="6">
    <location>
        <begin position="164"/>
        <end position="181"/>
    </location>
</feature>
<feature type="domain" description="ABC-2 type transporter transmembrane" evidence="7">
    <location>
        <begin position="51"/>
        <end position="188"/>
    </location>
</feature>
<evidence type="ECO:0000256" key="1">
    <source>
        <dbReference type="ARBA" id="ARBA00004651"/>
    </source>
</evidence>
<dbReference type="RefSeq" id="WP_345158420.1">
    <property type="nucleotide sequence ID" value="NZ_BAABHC010000007.1"/>
</dbReference>
<keyword evidence="4 6" id="KW-1133">Transmembrane helix</keyword>
<comment type="caution">
    <text evidence="8">The sequence shown here is derived from an EMBL/GenBank/DDBJ whole genome shotgun (WGS) entry which is preliminary data.</text>
</comment>
<dbReference type="Proteomes" id="UP001500552">
    <property type="component" value="Unassembled WGS sequence"/>
</dbReference>
<evidence type="ECO:0000313" key="9">
    <source>
        <dbReference type="Proteomes" id="UP001500552"/>
    </source>
</evidence>
<dbReference type="InterPro" id="IPR019860">
    <property type="entry name" value="Motility-assoc_ABC_perm_GldF"/>
</dbReference>
<evidence type="ECO:0000313" key="8">
    <source>
        <dbReference type="EMBL" id="GAA4430820.1"/>
    </source>
</evidence>
<dbReference type="InterPro" id="IPR051449">
    <property type="entry name" value="ABC-2_transporter_component"/>
</dbReference>